<accession>A0A1L5BQ58</accession>
<dbReference type="KEGG" id="sinb:SIDU_11220"/>
<dbReference type="PANTHER" id="PTHR32419:SF6">
    <property type="entry name" value="GLUTATHIONE S-TRANSFERASE OMEGA-LIKE 1-RELATED"/>
    <property type="match status" value="1"/>
</dbReference>
<organism evidence="5 6">
    <name type="scientific">Sphingobium indicum (strain DSM 16412 / CCM 7286 / MTCC 6364 / B90A)</name>
    <dbReference type="NCBI Taxonomy" id="861109"/>
    <lineage>
        <taxon>Bacteria</taxon>
        <taxon>Pseudomonadati</taxon>
        <taxon>Pseudomonadota</taxon>
        <taxon>Alphaproteobacteria</taxon>
        <taxon>Sphingomonadales</taxon>
        <taxon>Sphingomonadaceae</taxon>
        <taxon>Sphingobium</taxon>
    </lineage>
</organism>
<dbReference type="PROSITE" id="PS50405">
    <property type="entry name" value="GST_CTER"/>
    <property type="match status" value="1"/>
</dbReference>
<dbReference type="GeneID" id="29275485"/>
<feature type="active site" description="Nucleophile" evidence="1">
    <location>
        <position position="53"/>
    </location>
</feature>
<protein>
    <submittedName>
        <fullName evidence="5">Glutathionyl-hydroquinone reductase YqjG</fullName>
    </submittedName>
</protein>
<evidence type="ECO:0000313" key="5">
    <source>
        <dbReference type="EMBL" id="APL95035.1"/>
    </source>
</evidence>
<dbReference type="InterPro" id="IPR036249">
    <property type="entry name" value="Thioredoxin-like_sf"/>
</dbReference>
<dbReference type="SUPFAM" id="SSF47616">
    <property type="entry name" value="GST C-terminal domain-like"/>
    <property type="match status" value="1"/>
</dbReference>
<dbReference type="CDD" id="cd03190">
    <property type="entry name" value="GST_C_Omega_like"/>
    <property type="match status" value="1"/>
</dbReference>
<dbReference type="AlphaFoldDB" id="A0A1L5BQ58"/>
<reference evidence="5 6" key="1">
    <citation type="journal article" date="2012" name="J. Bacteriol.">
        <title>Genome sequence of Sphingobium indicum B90A, a hexachlorocyclohexane-degrading bacterium.</title>
        <authorList>
            <person name="Anand S."/>
            <person name="Sangwan N."/>
            <person name="Lata P."/>
            <person name="Kaur J."/>
            <person name="Dua A."/>
            <person name="Singh A.K."/>
            <person name="Verma M."/>
            <person name="Kaur J."/>
            <person name="Khurana J.P."/>
            <person name="Khurana P."/>
            <person name="Mathur S."/>
            <person name="Lal R."/>
        </authorList>
    </citation>
    <scope>NUCLEOTIDE SEQUENCE [LARGE SCALE GENOMIC DNA]</scope>
    <source>
        <strain evidence="6">DSM 16412 / CCM 7286 / MTCC 6364 / B90A</strain>
    </source>
</reference>
<dbReference type="InterPro" id="IPR004045">
    <property type="entry name" value="Glutathione_S-Trfase_N"/>
</dbReference>
<feature type="site" description="Lowers pKa of active site Cys" evidence="3">
    <location>
        <position position="242"/>
    </location>
</feature>
<gene>
    <name evidence="5" type="ORF">SIDU_11220</name>
</gene>
<dbReference type="EMBL" id="CP013070">
    <property type="protein sequence ID" value="APL95035.1"/>
    <property type="molecule type" value="Genomic_DNA"/>
</dbReference>
<dbReference type="InterPro" id="IPR047047">
    <property type="entry name" value="GST_Omega-like_C"/>
</dbReference>
<dbReference type="InterPro" id="IPR040079">
    <property type="entry name" value="Glutathione_S-Trfase"/>
</dbReference>
<evidence type="ECO:0000256" key="1">
    <source>
        <dbReference type="PIRSR" id="PIRSR015753-1"/>
    </source>
</evidence>
<dbReference type="GO" id="GO:0004364">
    <property type="term" value="F:glutathione transferase activity"/>
    <property type="evidence" value="ECO:0007669"/>
    <property type="project" value="InterPro"/>
</dbReference>
<dbReference type="SFLD" id="SFLDG01206">
    <property type="entry name" value="Xi.1"/>
    <property type="match status" value="1"/>
</dbReference>
<feature type="domain" description="GST C-terminal" evidence="4">
    <location>
        <begin position="161"/>
        <end position="285"/>
    </location>
</feature>
<dbReference type="GO" id="GO:0005737">
    <property type="term" value="C:cytoplasm"/>
    <property type="evidence" value="ECO:0007669"/>
    <property type="project" value="TreeGrafter"/>
</dbReference>
<dbReference type="Pfam" id="PF13409">
    <property type="entry name" value="GST_N_2"/>
    <property type="match status" value="1"/>
</dbReference>
<dbReference type="Gene3D" id="1.20.1050.10">
    <property type="match status" value="1"/>
</dbReference>
<dbReference type="SFLD" id="SFLDS00019">
    <property type="entry name" value="Glutathione_Transferase_(cytos"/>
    <property type="match status" value="1"/>
</dbReference>
<feature type="active site" description="Proton donor/acceptor" evidence="1">
    <location>
        <position position="184"/>
    </location>
</feature>
<feature type="binding site" evidence="2">
    <location>
        <begin position="119"/>
        <end position="122"/>
    </location>
    <ligand>
        <name>glutathione</name>
        <dbReference type="ChEBI" id="CHEBI:57925"/>
    </ligand>
</feature>
<dbReference type="InterPro" id="IPR016639">
    <property type="entry name" value="GST_Omega/GSH"/>
</dbReference>
<name>A0A1L5BQ58_SPHIB</name>
<feature type="site" description="Lowers pKa of active site Cys" evidence="3">
    <location>
        <position position="285"/>
    </location>
</feature>
<dbReference type="Gene3D" id="3.40.30.10">
    <property type="entry name" value="Glutaredoxin"/>
    <property type="match status" value="1"/>
</dbReference>
<dbReference type="InterPro" id="IPR036282">
    <property type="entry name" value="Glutathione-S-Trfase_C_sf"/>
</dbReference>
<dbReference type="RefSeq" id="WP_007687840.1">
    <property type="nucleotide sequence ID" value="NZ_CP013070.1"/>
</dbReference>
<sequence length="320" mass="36136">MGLLVDGVWRDAWYDTKSSGGRFVRKESQYRDGLDGRFQAEPGRYHIYAGFACPWAHRVLIMRALKGLEGLISVSMVNAFMGEKGWTFLPGEGVVPDSVNGAQYLYQVYLAGDPTYTGRVTIPILWDKFEKRIVNNESSEIIRILNSAFDHVGALPGDYYPQELRAEIDAINARVYETLNNGVYRSGFATTQEAYEEAVHPLFETLDWLEEHLTGREWLVGDRLTEADIRLFTTLVRFDAIYHGHFKCNLRRIADYPNLSRLTWKLASHERVAPTIDLRHAKAHYYRSHTSVNPTGIVPVGPAEPLGPGHSLTGIQPLPA</sequence>
<evidence type="ECO:0000259" key="4">
    <source>
        <dbReference type="PROSITE" id="PS50405"/>
    </source>
</evidence>
<dbReference type="PIRSF" id="PIRSF015753">
    <property type="entry name" value="GST"/>
    <property type="match status" value="1"/>
</dbReference>
<feature type="binding site" evidence="2">
    <location>
        <begin position="137"/>
        <end position="138"/>
    </location>
    <ligand>
        <name>glutathione</name>
        <dbReference type="ChEBI" id="CHEBI:57925"/>
    </ligand>
</feature>
<dbReference type="SFLD" id="SFLDG01148">
    <property type="entry name" value="Xi_(cytGST)"/>
    <property type="match status" value="1"/>
</dbReference>
<evidence type="ECO:0000313" key="6">
    <source>
        <dbReference type="Proteomes" id="UP000004550"/>
    </source>
</evidence>
<feature type="binding site" evidence="2">
    <location>
        <position position="86"/>
    </location>
    <ligand>
        <name>glutathione</name>
        <dbReference type="ChEBI" id="CHEBI:57925"/>
    </ligand>
</feature>
<dbReference type="InterPro" id="IPR010987">
    <property type="entry name" value="Glutathione-S-Trfase_C-like"/>
</dbReference>
<dbReference type="Proteomes" id="UP000004550">
    <property type="component" value="Chromosome"/>
</dbReference>
<dbReference type="PANTHER" id="PTHR32419">
    <property type="entry name" value="GLUTATHIONYL-HYDROQUINONE REDUCTASE"/>
    <property type="match status" value="1"/>
</dbReference>
<evidence type="ECO:0000256" key="2">
    <source>
        <dbReference type="PIRSR" id="PIRSR015753-2"/>
    </source>
</evidence>
<dbReference type="SUPFAM" id="SSF52833">
    <property type="entry name" value="Thioredoxin-like"/>
    <property type="match status" value="1"/>
</dbReference>
<evidence type="ECO:0000256" key="3">
    <source>
        <dbReference type="PIRSR" id="PIRSR015753-3"/>
    </source>
</evidence>
<dbReference type="Pfam" id="PF13410">
    <property type="entry name" value="GST_C_2"/>
    <property type="match status" value="1"/>
</dbReference>
<proteinExistence type="predicted"/>